<keyword evidence="7" id="KW-0346">Stress response</keyword>
<gene>
    <name evidence="8" type="ORF">PQ472_00215</name>
</gene>
<evidence type="ECO:0000313" key="8">
    <source>
        <dbReference type="EMBL" id="WDF82696.1"/>
    </source>
</evidence>
<evidence type="ECO:0000256" key="7">
    <source>
        <dbReference type="ARBA" id="ARBA00023016"/>
    </source>
</evidence>
<comment type="similarity">
    <text evidence="1">Belongs to the HicA mRNA interferase family.</text>
</comment>
<dbReference type="Proteomes" id="UP001220377">
    <property type="component" value="Chromosome"/>
</dbReference>
<name>A0ABY7WRF9_9LACO</name>
<keyword evidence="9" id="KW-1185">Reference proteome</keyword>
<evidence type="ECO:0000313" key="9">
    <source>
        <dbReference type="Proteomes" id="UP001220377"/>
    </source>
</evidence>
<protein>
    <submittedName>
        <fullName evidence="8">Type II toxin-antitoxin system HicA family toxin</fullName>
    </submittedName>
</protein>
<dbReference type="RefSeq" id="WP_274260350.1">
    <property type="nucleotide sequence ID" value="NZ_CP117884.1"/>
</dbReference>
<dbReference type="Gene3D" id="3.30.920.30">
    <property type="entry name" value="Hypothetical protein"/>
    <property type="match status" value="1"/>
</dbReference>
<evidence type="ECO:0000256" key="3">
    <source>
        <dbReference type="ARBA" id="ARBA00022722"/>
    </source>
</evidence>
<evidence type="ECO:0000256" key="5">
    <source>
        <dbReference type="ARBA" id="ARBA00022801"/>
    </source>
</evidence>
<dbReference type="EMBL" id="CP117884">
    <property type="protein sequence ID" value="WDF82696.1"/>
    <property type="molecule type" value="Genomic_DNA"/>
</dbReference>
<keyword evidence="2" id="KW-1277">Toxin-antitoxin system</keyword>
<dbReference type="InterPro" id="IPR038570">
    <property type="entry name" value="HicA_sf"/>
</dbReference>
<keyword evidence="5" id="KW-0378">Hydrolase</keyword>
<accession>A0ABY7WRF9</accession>
<sequence length="65" mass="7439">MPLKPSQLEKIVLKAGFHLVPNAGRGSHRRYEHPDGRTTEIPFHKGKELKSSTQRGILHDIQKRD</sequence>
<organism evidence="8 9">
    <name type="scientific">Lacticaseibacillus pabuli</name>
    <dbReference type="NCBI Taxonomy" id="3025672"/>
    <lineage>
        <taxon>Bacteria</taxon>
        <taxon>Bacillati</taxon>
        <taxon>Bacillota</taxon>
        <taxon>Bacilli</taxon>
        <taxon>Lactobacillales</taxon>
        <taxon>Lactobacillaceae</taxon>
        <taxon>Lacticaseibacillus</taxon>
    </lineage>
</organism>
<dbReference type="InterPro" id="IPR012933">
    <property type="entry name" value="HicA_mRNA_interferase"/>
</dbReference>
<evidence type="ECO:0000256" key="6">
    <source>
        <dbReference type="ARBA" id="ARBA00022884"/>
    </source>
</evidence>
<evidence type="ECO:0000256" key="1">
    <source>
        <dbReference type="ARBA" id="ARBA00006620"/>
    </source>
</evidence>
<dbReference type="Pfam" id="PF07927">
    <property type="entry name" value="HicA_toxin"/>
    <property type="match status" value="1"/>
</dbReference>
<reference evidence="8 9" key="1">
    <citation type="submission" date="2023-02" db="EMBL/GenBank/DDBJ databases">
        <title>Genome sequence of Lacticaseibacillus sp. KACC 23028.</title>
        <authorList>
            <person name="Kim S."/>
            <person name="Heo J."/>
            <person name="Kwon S.-W."/>
        </authorList>
    </citation>
    <scope>NUCLEOTIDE SEQUENCE [LARGE SCALE GENOMIC DNA]</scope>
    <source>
        <strain evidence="8 9">KACC 23028</strain>
    </source>
</reference>
<evidence type="ECO:0000256" key="2">
    <source>
        <dbReference type="ARBA" id="ARBA00022649"/>
    </source>
</evidence>
<evidence type="ECO:0000256" key="4">
    <source>
        <dbReference type="ARBA" id="ARBA00022759"/>
    </source>
</evidence>
<keyword evidence="3" id="KW-0540">Nuclease</keyword>
<keyword evidence="4" id="KW-0255">Endonuclease</keyword>
<proteinExistence type="inferred from homology"/>
<keyword evidence="6" id="KW-0694">RNA-binding</keyword>
<dbReference type="SUPFAM" id="SSF54786">
    <property type="entry name" value="YcfA/nrd intein domain"/>
    <property type="match status" value="1"/>
</dbReference>